<reference evidence="1 2" key="1">
    <citation type="submission" date="2007-06" db="EMBL/GenBank/DDBJ databases">
        <authorList>
            <person name="Shimkets L."/>
            <person name="Ferriera S."/>
            <person name="Johnson J."/>
            <person name="Kravitz S."/>
            <person name="Beeson K."/>
            <person name="Sutton G."/>
            <person name="Rogers Y.-H."/>
            <person name="Friedman R."/>
            <person name="Frazier M."/>
            <person name="Venter J.C."/>
        </authorList>
    </citation>
    <scope>NUCLEOTIDE SEQUENCE [LARGE SCALE GENOMIC DNA]</scope>
    <source>
        <strain evidence="1 2">SIR-1</strain>
    </source>
</reference>
<evidence type="ECO:0000313" key="2">
    <source>
        <dbReference type="Proteomes" id="UP000005801"/>
    </source>
</evidence>
<comment type="caution">
    <text evidence="1">The sequence shown here is derived from an EMBL/GenBank/DDBJ whole genome shotgun (WGS) entry which is preliminary data.</text>
</comment>
<proteinExistence type="predicted"/>
<organism evidence="1 2">
    <name type="scientific">Plesiocystis pacifica SIR-1</name>
    <dbReference type="NCBI Taxonomy" id="391625"/>
    <lineage>
        <taxon>Bacteria</taxon>
        <taxon>Pseudomonadati</taxon>
        <taxon>Myxococcota</taxon>
        <taxon>Polyangia</taxon>
        <taxon>Nannocystales</taxon>
        <taxon>Nannocystaceae</taxon>
        <taxon>Plesiocystis</taxon>
    </lineage>
</organism>
<gene>
    <name evidence="1" type="ORF">PPSIR1_21389</name>
</gene>
<dbReference type="RefSeq" id="WP_006971316.1">
    <property type="nucleotide sequence ID" value="NZ_ABCS01000018.1"/>
</dbReference>
<dbReference type="STRING" id="391625.PPSIR1_21389"/>
<dbReference type="EMBL" id="ABCS01000018">
    <property type="protein sequence ID" value="EDM79624.1"/>
    <property type="molecule type" value="Genomic_DNA"/>
</dbReference>
<accession>A6G3L7</accession>
<dbReference type="AlphaFoldDB" id="A6G3L7"/>
<evidence type="ECO:0000313" key="1">
    <source>
        <dbReference type="EMBL" id="EDM79624.1"/>
    </source>
</evidence>
<dbReference type="Proteomes" id="UP000005801">
    <property type="component" value="Unassembled WGS sequence"/>
</dbReference>
<protein>
    <submittedName>
        <fullName evidence="1">Uncharacterized protein</fullName>
    </submittedName>
</protein>
<keyword evidence="2" id="KW-1185">Reference proteome</keyword>
<sequence length="65" mass="7065">MLRELGYLTSAAGISEFQRDYNRIGSVPLVVSGEVDQDTALALAFAYEARAAFSSLRGRRSDSHA</sequence>
<name>A6G3L7_9BACT</name>